<protein>
    <submittedName>
        <fullName evidence="1">Uncharacterized protein</fullName>
    </submittedName>
</protein>
<dbReference type="STRING" id="883158.HMPREF9140_01817"/>
<sequence length="206" mass="23921">MQGNQLSENNLTKDIPERLITISMSKAGKEYSLKYLMASHHVMTDGTDYFYLGEAFYPTYTTTRVGNMVTTVFNGYAYTHAVLAKFNEQGELIWDNCFKMEPGNRPMYVKRFISCTMMGKDVKLIFTDGKWLVSKLFRNTDGSVLKDRKTERLETDDADETVKKVRNSNSLHWYDDNFIVYGTQIVKNKETGERRKVFSITKYTIK</sequence>
<dbReference type="Proteomes" id="UP000016023">
    <property type="component" value="Unassembled WGS sequence"/>
</dbReference>
<name>H1Q4H9_9BACT</name>
<dbReference type="PATRIC" id="fig|883158.3.peg.1817"/>
<reference evidence="1 2" key="1">
    <citation type="submission" date="2011-12" db="EMBL/GenBank/DDBJ databases">
        <title>The Genome Sequence of Prevotella micans F0438.</title>
        <authorList>
            <consortium name="The Broad Institute Genome Sequencing Platform"/>
            <person name="Earl A."/>
            <person name="Ward D."/>
            <person name="Feldgarden M."/>
            <person name="Gevers D."/>
            <person name="Izard J."/>
            <person name="Baranova O.V."/>
            <person name="Blanton J.M."/>
            <person name="Wade W.G."/>
            <person name="Dewhirst F.E."/>
            <person name="Young S.K."/>
            <person name="Zeng Q."/>
            <person name="Gargeya S."/>
            <person name="Fitzgerald M."/>
            <person name="Haas B."/>
            <person name="Abouelleil A."/>
            <person name="Alvarado L."/>
            <person name="Arachchi H.M."/>
            <person name="Berlin A."/>
            <person name="Chapman S.B."/>
            <person name="Gearin G."/>
            <person name="Goldberg J."/>
            <person name="Griggs A."/>
            <person name="Gujja S."/>
            <person name="Hansen M."/>
            <person name="Heiman D."/>
            <person name="Howarth C."/>
            <person name="Larimer J."/>
            <person name="Lui A."/>
            <person name="MacDonald P.J.P."/>
            <person name="McCowen C."/>
            <person name="Montmayeur A."/>
            <person name="Murphy C."/>
            <person name="Neiman D."/>
            <person name="Pearson M."/>
            <person name="Priest M."/>
            <person name="Roberts A."/>
            <person name="Saif S."/>
            <person name="Shea T."/>
            <person name="Sisk P."/>
            <person name="Stolte C."/>
            <person name="Sykes S."/>
            <person name="Wortman J."/>
            <person name="Nusbaum C."/>
            <person name="Birren B."/>
        </authorList>
    </citation>
    <scope>NUCLEOTIDE SEQUENCE [LARGE SCALE GENOMIC DNA]</scope>
    <source>
        <strain evidence="1 2">F0438</strain>
    </source>
</reference>
<dbReference type="HOGENOM" id="CLU_1330951_0_0_10"/>
<evidence type="ECO:0000313" key="1">
    <source>
        <dbReference type="EMBL" id="EHO67080.1"/>
    </source>
</evidence>
<dbReference type="EMBL" id="AGWK01000049">
    <property type="protein sequence ID" value="EHO67080.1"/>
    <property type="molecule type" value="Genomic_DNA"/>
</dbReference>
<evidence type="ECO:0000313" key="2">
    <source>
        <dbReference type="Proteomes" id="UP000016023"/>
    </source>
</evidence>
<gene>
    <name evidence="1" type="ORF">HMPREF9140_01817</name>
</gene>
<proteinExistence type="predicted"/>
<organism evidence="1 2">
    <name type="scientific">Prevotella micans F0438</name>
    <dbReference type="NCBI Taxonomy" id="883158"/>
    <lineage>
        <taxon>Bacteria</taxon>
        <taxon>Pseudomonadati</taxon>
        <taxon>Bacteroidota</taxon>
        <taxon>Bacteroidia</taxon>
        <taxon>Bacteroidales</taxon>
        <taxon>Prevotellaceae</taxon>
        <taxon>Prevotella</taxon>
    </lineage>
</organism>
<comment type="caution">
    <text evidence="1">The sequence shown here is derived from an EMBL/GenBank/DDBJ whole genome shotgun (WGS) entry which is preliminary data.</text>
</comment>
<accession>H1Q4H9</accession>
<dbReference type="AlphaFoldDB" id="H1Q4H9"/>
<keyword evidence="2" id="KW-1185">Reference proteome</keyword>